<evidence type="ECO:0000313" key="6">
    <source>
        <dbReference type="Proteomes" id="UP000237423"/>
    </source>
</evidence>
<organism evidence="5 6">
    <name type="scientific">Methylovulum psychrotolerans</name>
    <dbReference type="NCBI Taxonomy" id="1704499"/>
    <lineage>
        <taxon>Bacteria</taxon>
        <taxon>Pseudomonadati</taxon>
        <taxon>Pseudomonadota</taxon>
        <taxon>Gammaproteobacteria</taxon>
        <taxon>Methylococcales</taxon>
        <taxon>Methylococcaceae</taxon>
        <taxon>Methylovulum</taxon>
    </lineage>
</organism>
<accession>A0A2S5CH14</accession>
<protein>
    <recommendedName>
        <fullName evidence="7">Outer membrane lipoprotein carrier protein LolA</fullName>
    </recommendedName>
</protein>
<dbReference type="InterPro" id="IPR004564">
    <property type="entry name" value="OM_lipoprot_carrier_LolA-like"/>
</dbReference>
<evidence type="ECO:0000256" key="2">
    <source>
        <dbReference type="ARBA" id="ARBA00022448"/>
    </source>
</evidence>
<keyword evidence="2" id="KW-0813">Transport</keyword>
<sequence length="211" mass="23377">MRTTNTIVFSVFALFLLAMGNAYAEDSLLKLMQKLKSEPMSRVAYQETRNLKLMAEPWHGSGYLYALPPELMIREQLQPERVLMGAKGNQAYYFDPGKSERHQADLNDGNELNAPLTVFKALVTADEALLRSVYHIVFTSHPQDWLMELSPKQKAGTVAKIFVSGRPGGQIDKITILQEEGDSSEFTLQPTPGGGQNNAAITGLFQELAGE</sequence>
<reference evidence="5 6" key="1">
    <citation type="submission" date="2017-11" db="EMBL/GenBank/DDBJ databases">
        <title>Draft Genome Sequence of Methylobacter psychrotolerans Sph1T, an Obligate Methanotroph from Low-Temperature Environments.</title>
        <authorList>
            <person name="Oshkin I.Y."/>
            <person name="Miroshnikov K."/>
            <person name="Belova S.E."/>
            <person name="Korzhenkov A."/>
            <person name="Toshchakov S.V."/>
            <person name="Dedysh S.N."/>
        </authorList>
    </citation>
    <scope>NUCLEOTIDE SEQUENCE [LARGE SCALE GENOMIC DNA]</scope>
    <source>
        <strain evidence="5 6">Sph1</strain>
    </source>
</reference>
<gene>
    <name evidence="5" type="ORF">AADEFJLK_04181</name>
</gene>
<keyword evidence="4" id="KW-0653">Protein transport</keyword>
<evidence type="ECO:0000256" key="1">
    <source>
        <dbReference type="ARBA" id="ARBA00011245"/>
    </source>
</evidence>
<evidence type="ECO:0008006" key="7">
    <source>
        <dbReference type="Google" id="ProtNLM"/>
    </source>
</evidence>
<evidence type="ECO:0000313" key="5">
    <source>
        <dbReference type="EMBL" id="POZ50057.1"/>
    </source>
</evidence>
<evidence type="ECO:0000256" key="4">
    <source>
        <dbReference type="ARBA" id="ARBA00022927"/>
    </source>
</evidence>
<proteinExistence type="predicted"/>
<name>A0A2S5CH14_9GAMM</name>
<dbReference type="RefSeq" id="WP_103975647.1">
    <property type="nucleotide sequence ID" value="NZ_PGFZ01000016.1"/>
</dbReference>
<dbReference type="GO" id="GO:0015031">
    <property type="term" value="P:protein transport"/>
    <property type="evidence" value="ECO:0007669"/>
    <property type="project" value="UniProtKB-KW"/>
</dbReference>
<keyword evidence="3" id="KW-0732">Signal</keyword>
<dbReference type="Gene3D" id="2.50.20.10">
    <property type="entry name" value="Lipoprotein localisation LolA/LolB/LppX"/>
    <property type="match status" value="1"/>
</dbReference>
<dbReference type="SUPFAM" id="SSF89392">
    <property type="entry name" value="Prokaryotic lipoproteins and lipoprotein localization factors"/>
    <property type="match status" value="1"/>
</dbReference>
<dbReference type="InterPro" id="IPR029046">
    <property type="entry name" value="LolA/LolB/LppX"/>
</dbReference>
<dbReference type="EMBL" id="PGFZ01000016">
    <property type="protein sequence ID" value="POZ50057.1"/>
    <property type="molecule type" value="Genomic_DNA"/>
</dbReference>
<dbReference type="AlphaFoldDB" id="A0A2S5CH14"/>
<dbReference type="CDD" id="cd16325">
    <property type="entry name" value="LolA"/>
    <property type="match status" value="1"/>
</dbReference>
<dbReference type="Pfam" id="PF19574">
    <property type="entry name" value="LolA_3"/>
    <property type="match status" value="1"/>
</dbReference>
<evidence type="ECO:0000256" key="3">
    <source>
        <dbReference type="ARBA" id="ARBA00022729"/>
    </source>
</evidence>
<comment type="caution">
    <text evidence="5">The sequence shown here is derived from an EMBL/GenBank/DDBJ whole genome shotgun (WGS) entry which is preliminary data.</text>
</comment>
<comment type="subunit">
    <text evidence="1">Monomer.</text>
</comment>
<dbReference type="Proteomes" id="UP000237423">
    <property type="component" value="Unassembled WGS sequence"/>
</dbReference>